<organism evidence="2 3">
    <name type="scientific">Staphylotrichum tortipilum</name>
    <dbReference type="NCBI Taxonomy" id="2831512"/>
    <lineage>
        <taxon>Eukaryota</taxon>
        <taxon>Fungi</taxon>
        <taxon>Dikarya</taxon>
        <taxon>Ascomycota</taxon>
        <taxon>Pezizomycotina</taxon>
        <taxon>Sordariomycetes</taxon>
        <taxon>Sordariomycetidae</taxon>
        <taxon>Sordariales</taxon>
        <taxon>Chaetomiaceae</taxon>
        <taxon>Staphylotrichum</taxon>
    </lineage>
</organism>
<keyword evidence="3" id="KW-1185">Reference proteome</keyword>
<dbReference type="GO" id="GO:0005739">
    <property type="term" value="C:mitochondrion"/>
    <property type="evidence" value="ECO:0007669"/>
    <property type="project" value="GOC"/>
</dbReference>
<protein>
    <submittedName>
        <fullName evidence="2">Ubiquinol-cytochrome-c reductase complex subunit-domain-containing protein</fullName>
    </submittedName>
</protein>
<dbReference type="PANTHER" id="PTHR28254">
    <property type="entry name" value="CYTOCHROME B-C1 COMPLEX SUBUNIT 10"/>
    <property type="match status" value="1"/>
</dbReference>
<evidence type="ECO:0000313" key="2">
    <source>
        <dbReference type="EMBL" id="KAK3903731.1"/>
    </source>
</evidence>
<dbReference type="GO" id="GO:0006122">
    <property type="term" value="P:mitochondrial electron transport, ubiquinol to cytochrome c"/>
    <property type="evidence" value="ECO:0007669"/>
    <property type="project" value="InterPro"/>
</dbReference>
<reference evidence="2" key="2">
    <citation type="submission" date="2023-05" db="EMBL/GenBank/DDBJ databases">
        <authorList>
            <consortium name="Lawrence Berkeley National Laboratory"/>
            <person name="Steindorff A."/>
            <person name="Hensen N."/>
            <person name="Bonometti L."/>
            <person name="Westerberg I."/>
            <person name="Brannstrom I.O."/>
            <person name="Guillou S."/>
            <person name="Cros-Aarteil S."/>
            <person name="Calhoun S."/>
            <person name="Haridas S."/>
            <person name="Kuo A."/>
            <person name="Mondo S."/>
            <person name="Pangilinan J."/>
            <person name="Riley R."/>
            <person name="Labutti K."/>
            <person name="Andreopoulos B."/>
            <person name="Lipzen A."/>
            <person name="Chen C."/>
            <person name="Yanf M."/>
            <person name="Daum C."/>
            <person name="Ng V."/>
            <person name="Clum A."/>
            <person name="Ohm R."/>
            <person name="Martin F."/>
            <person name="Silar P."/>
            <person name="Natvig D."/>
            <person name="Lalanne C."/>
            <person name="Gautier V."/>
            <person name="Ament-Velasquez S.L."/>
            <person name="Kruys A."/>
            <person name="Hutchinson M.I."/>
            <person name="Powell A.J."/>
            <person name="Barry K."/>
            <person name="Miller A.N."/>
            <person name="Grigoriev I.V."/>
            <person name="Debuchy R."/>
            <person name="Gladieux P."/>
            <person name="Thoren M.H."/>
            <person name="Johannesson H."/>
        </authorList>
    </citation>
    <scope>NUCLEOTIDE SEQUENCE</scope>
    <source>
        <strain evidence="2">CBS 103.79</strain>
    </source>
</reference>
<comment type="caution">
    <text evidence="2">The sequence shown here is derived from an EMBL/GenBank/DDBJ whole genome shotgun (WGS) entry which is preliminary data.</text>
</comment>
<keyword evidence="1" id="KW-0812">Transmembrane</keyword>
<evidence type="ECO:0000313" key="3">
    <source>
        <dbReference type="Proteomes" id="UP001303889"/>
    </source>
</evidence>
<keyword evidence="1" id="KW-0472">Membrane</keyword>
<evidence type="ECO:0000256" key="1">
    <source>
        <dbReference type="SAM" id="Phobius"/>
    </source>
</evidence>
<sequence length="92" mass="10341">MPFPTAPRLSGIWPEYKSPHGPKYHFQTHFGGITTKTFVNGGVRAGMFGGVALVAVIFFASGMPRIQQDILMKFPYLDKYYKRDKPASDNPF</sequence>
<proteinExistence type="predicted"/>
<dbReference type="InterPro" id="IPR019182">
    <property type="entry name" value="Cytochrome_b-c1_su10_fun"/>
</dbReference>
<gene>
    <name evidence="2" type="ORF">C8A05DRAFT_32543</name>
</gene>
<dbReference type="AlphaFoldDB" id="A0AAN6MNS3"/>
<reference evidence="2" key="1">
    <citation type="journal article" date="2023" name="Mol. Phylogenet. Evol.">
        <title>Genome-scale phylogeny and comparative genomics of the fungal order Sordariales.</title>
        <authorList>
            <person name="Hensen N."/>
            <person name="Bonometti L."/>
            <person name="Westerberg I."/>
            <person name="Brannstrom I.O."/>
            <person name="Guillou S."/>
            <person name="Cros-Aarteil S."/>
            <person name="Calhoun S."/>
            <person name="Haridas S."/>
            <person name="Kuo A."/>
            <person name="Mondo S."/>
            <person name="Pangilinan J."/>
            <person name="Riley R."/>
            <person name="LaButti K."/>
            <person name="Andreopoulos B."/>
            <person name="Lipzen A."/>
            <person name="Chen C."/>
            <person name="Yan M."/>
            <person name="Daum C."/>
            <person name="Ng V."/>
            <person name="Clum A."/>
            <person name="Steindorff A."/>
            <person name="Ohm R.A."/>
            <person name="Martin F."/>
            <person name="Silar P."/>
            <person name="Natvig D.O."/>
            <person name="Lalanne C."/>
            <person name="Gautier V."/>
            <person name="Ament-Velasquez S.L."/>
            <person name="Kruys A."/>
            <person name="Hutchinson M.I."/>
            <person name="Powell A.J."/>
            <person name="Barry K."/>
            <person name="Miller A.N."/>
            <person name="Grigoriev I.V."/>
            <person name="Debuchy R."/>
            <person name="Gladieux P."/>
            <person name="Hiltunen Thoren M."/>
            <person name="Johannesson H."/>
        </authorList>
    </citation>
    <scope>NUCLEOTIDE SEQUENCE</scope>
    <source>
        <strain evidence="2">CBS 103.79</strain>
    </source>
</reference>
<accession>A0AAN6MNS3</accession>
<dbReference type="PANTHER" id="PTHR28254:SF1">
    <property type="entry name" value="CYTOCHROME B-C1 COMPLEX SUBUNIT 10, MITOCHONDRIAL"/>
    <property type="match status" value="1"/>
</dbReference>
<dbReference type="Pfam" id="PF09796">
    <property type="entry name" value="QCR10"/>
    <property type="match status" value="1"/>
</dbReference>
<name>A0AAN6MNS3_9PEZI</name>
<dbReference type="EMBL" id="MU855433">
    <property type="protein sequence ID" value="KAK3903731.1"/>
    <property type="molecule type" value="Genomic_DNA"/>
</dbReference>
<dbReference type="Proteomes" id="UP001303889">
    <property type="component" value="Unassembled WGS sequence"/>
</dbReference>
<keyword evidence="1" id="KW-1133">Transmembrane helix</keyword>
<feature type="transmembrane region" description="Helical" evidence="1">
    <location>
        <begin position="45"/>
        <end position="63"/>
    </location>
</feature>